<evidence type="ECO:0000313" key="2">
    <source>
        <dbReference type="EMBL" id="KAK5166281.1"/>
    </source>
</evidence>
<dbReference type="Pfam" id="PF00171">
    <property type="entry name" value="Aldedh"/>
    <property type="match status" value="1"/>
</dbReference>
<reference evidence="2 3" key="1">
    <citation type="submission" date="2023-08" db="EMBL/GenBank/DDBJ databases">
        <title>Black Yeasts Isolated from many extreme environments.</title>
        <authorList>
            <person name="Coleine C."/>
            <person name="Stajich J.E."/>
            <person name="Selbmann L."/>
        </authorList>
    </citation>
    <scope>NUCLEOTIDE SEQUENCE [LARGE SCALE GENOMIC DNA]</scope>
    <source>
        <strain evidence="2 3">CCFEE 5935</strain>
    </source>
</reference>
<dbReference type="InterPro" id="IPR016162">
    <property type="entry name" value="Ald_DH_N"/>
</dbReference>
<dbReference type="SUPFAM" id="SSF53720">
    <property type="entry name" value="ALDH-like"/>
    <property type="match status" value="1"/>
</dbReference>
<gene>
    <name evidence="2" type="ORF">LTR77_008542</name>
</gene>
<dbReference type="Proteomes" id="UP001337655">
    <property type="component" value="Unassembled WGS sequence"/>
</dbReference>
<protein>
    <recommendedName>
        <fullName evidence="1">Aldehyde dehydrogenase domain-containing protein</fullName>
    </recommendedName>
</protein>
<dbReference type="RefSeq" id="XP_064656234.1">
    <property type="nucleotide sequence ID" value="XM_064805774.1"/>
</dbReference>
<dbReference type="AlphaFoldDB" id="A0AAV9P1M6"/>
<evidence type="ECO:0000313" key="3">
    <source>
        <dbReference type="Proteomes" id="UP001337655"/>
    </source>
</evidence>
<name>A0AAV9P1M6_9PEZI</name>
<dbReference type="InterPro" id="IPR015590">
    <property type="entry name" value="Aldehyde_DH_dom"/>
</dbReference>
<dbReference type="GO" id="GO:0016491">
    <property type="term" value="F:oxidoreductase activity"/>
    <property type="evidence" value="ECO:0007669"/>
    <property type="project" value="InterPro"/>
</dbReference>
<proteinExistence type="predicted"/>
<dbReference type="EMBL" id="JAVRRT010000014">
    <property type="protein sequence ID" value="KAK5166281.1"/>
    <property type="molecule type" value="Genomic_DNA"/>
</dbReference>
<organism evidence="2 3">
    <name type="scientific">Saxophila tyrrhenica</name>
    <dbReference type="NCBI Taxonomy" id="1690608"/>
    <lineage>
        <taxon>Eukaryota</taxon>
        <taxon>Fungi</taxon>
        <taxon>Dikarya</taxon>
        <taxon>Ascomycota</taxon>
        <taxon>Pezizomycotina</taxon>
        <taxon>Dothideomycetes</taxon>
        <taxon>Dothideomycetidae</taxon>
        <taxon>Mycosphaerellales</taxon>
        <taxon>Extremaceae</taxon>
        <taxon>Saxophila</taxon>
    </lineage>
</organism>
<evidence type="ECO:0000259" key="1">
    <source>
        <dbReference type="Pfam" id="PF00171"/>
    </source>
</evidence>
<comment type="caution">
    <text evidence="2">The sequence shown here is derived from an EMBL/GenBank/DDBJ whole genome shotgun (WGS) entry which is preliminary data.</text>
</comment>
<keyword evidence="3" id="KW-1185">Reference proteome</keyword>
<dbReference type="InterPro" id="IPR016161">
    <property type="entry name" value="Ald_DH/histidinol_DH"/>
</dbReference>
<dbReference type="Gene3D" id="3.40.605.10">
    <property type="entry name" value="Aldehyde Dehydrogenase, Chain A, domain 1"/>
    <property type="match status" value="1"/>
</dbReference>
<dbReference type="GeneID" id="89929875"/>
<sequence length="60" mass="6386">MASFETRLFINNEYVDAKSGEHLAVYNPMDDSLISDKIHAAGEADVDAAVAAAKAAFKGQ</sequence>
<accession>A0AAV9P1M6</accession>
<feature type="domain" description="Aldehyde dehydrogenase" evidence="1">
    <location>
        <begin position="14"/>
        <end position="58"/>
    </location>
</feature>